<proteinExistence type="predicted"/>
<sequence>MLVSWAAVASCPTPPPTPTDRYEALISTYEAKPLRLVLLEVLGLLGTPLCGEHSPALPLIEHCVVVCVDTEAWTTNTDEMTEIGLVVAEYADGKKLNGDLGQYAENVLKKMKYHHLRICENAHLRTNADWMRGPEGNRFGESRFVTFAEARSILDEVLNQTITSDNPAVAGLKRPIVLIGHALAHDKDNVRKTGLNYDFKQHGSVVKEIDTQKVVKETLAWIDPRCANNDIGLDTLCEKVFGFAHDDPHTALNDAARTVICAVNLALRNWTRNNRFEKTVQEVALELEQYTQNTFESNWGTKLCCTRCGGRDHSNTQNECATPVHCAACERFHETTDGNSEVDKKEHMSSHIEQYCLAVAEFNAWKRRVNDAHRKRNSLPAGPPPGSHPPSKWRGRWPMKSPSDMLVPEPPPPFVRPVLATQGDVPATSAPVPGVRRIVFQSTGRQRPEKARGIRKQVPRGADRNLGDGDQAAKKKTRAEDVAWNGTAW</sequence>
<feature type="region of interest" description="Disordered" evidence="1">
    <location>
        <begin position="442"/>
        <end position="489"/>
    </location>
</feature>
<feature type="domain" description="Gfd2/YDR514C-like C-terminal" evidence="2">
    <location>
        <begin position="64"/>
        <end position="264"/>
    </location>
</feature>
<dbReference type="Proteomes" id="UP000800096">
    <property type="component" value="Unassembled WGS sequence"/>
</dbReference>
<dbReference type="PANTHER" id="PTHR28083:SF1">
    <property type="entry name" value="GOOD FOR FULL DBP5 ACTIVITY PROTEIN 2"/>
    <property type="match status" value="1"/>
</dbReference>
<dbReference type="AlphaFoldDB" id="A0A6A5Q9W0"/>
<accession>A0A6A5Q9W0</accession>
<dbReference type="SUPFAM" id="SSF53098">
    <property type="entry name" value="Ribonuclease H-like"/>
    <property type="match status" value="1"/>
</dbReference>
<dbReference type="OrthoDB" id="5953249at2759"/>
<evidence type="ECO:0000313" key="3">
    <source>
        <dbReference type="EMBL" id="KAF1912142.1"/>
    </source>
</evidence>
<dbReference type="InterPro" id="IPR048519">
    <property type="entry name" value="Gfd2/YDR514C-like_C"/>
</dbReference>
<feature type="region of interest" description="Disordered" evidence="1">
    <location>
        <begin position="373"/>
        <end position="404"/>
    </location>
</feature>
<evidence type="ECO:0000256" key="1">
    <source>
        <dbReference type="SAM" id="MobiDB-lite"/>
    </source>
</evidence>
<dbReference type="PANTHER" id="PTHR28083">
    <property type="entry name" value="GOOD FOR FULL DBP5 ACTIVITY PROTEIN 2"/>
    <property type="match status" value="1"/>
</dbReference>
<name>A0A6A5Q9W0_AMPQU</name>
<keyword evidence="4" id="KW-1185">Reference proteome</keyword>
<organism evidence="3 4">
    <name type="scientific">Ampelomyces quisqualis</name>
    <name type="common">Powdery mildew agent</name>
    <dbReference type="NCBI Taxonomy" id="50730"/>
    <lineage>
        <taxon>Eukaryota</taxon>
        <taxon>Fungi</taxon>
        <taxon>Dikarya</taxon>
        <taxon>Ascomycota</taxon>
        <taxon>Pezizomycotina</taxon>
        <taxon>Dothideomycetes</taxon>
        <taxon>Pleosporomycetidae</taxon>
        <taxon>Pleosporales</taxon>
        <taxon>Pleosporineae</taxon>
        <taxon>Phaeosphaeriaceae</taxon>
        <taxon>Ampelomyces</taxon>
    </lineage>
</organism>
<dbReference type="EMBL" id="ML979141">
    <property type="protein sequence ID" value="KAF1912142.1"/>
    <property type="molecule type" value="Genomic_DNA"/>
</dbReference>
<protein>
    <recommendedName>
        <fullName evidence="2">Gfd2/YDR514C-like C-terminal domain-containing protein</fullName>
    </recommendedName>
</protein>
<dbReference type="InterPro" id="IPR036397">
    <property type="entry name" value="RNaseH_sf"/>
</dbReference>
<dbReference type="InterPro" id="IPR012337">
    <property type="entry name" value="RNaseH-like_sf"/>
</dbReference>
<dbReference type="GO" id="GO:0003676">
    <property type="term" value="F:nucleic acid binding"/>
    <property type="evidence" value="ECO:0007669"/>
    <property type="project" value="InterPro"/>
</dbReference>
<gene>
    <name evidence="3" type="ORF">BDU57DRAFT_80419</name>
</gene>
<dbReference type="GO" id="GO:0005634">
    <property type="term" value="C:nucleus"/>
    <property type="evidence" value="ECO:0007669"/>
    <property type="project" value="TreeGrafter"/>
</dbReference>
<feature type="compositionally biased region" description="Basic and acidic residues" evidence="1">
    <location>
        <begin position="461"/>
        <end position="481"/>
    </location>
</feature>
<dbReference type="Pfam" id="PF21762">
    <property type="entry name" value="DEDDh_C"/>
    <property type="match status" value="1"/>
</dbReference>
<evidence type="ECO:0000313" key="4">
    <source>
        <dbReference type="Proteomes" id="UP000800096"/>
    </source>
</evidence>
<evidence type="ECO:0000259" key="2">
    <source>
        <dbReference type="Pfam" id="PF21762"/>
    </source>
</evidence>
<reference evidence="3" key="1">
    <citation type="journal article" date="2020" name="Stud. Mycol.">
        <title>101 Dothideomycetes genomes: a test case for predicting lifestyles and emergence of pathogens.</title>
        <authorList>
            <person name="Haridas S."/>
            <person name="Albert R."/>
            <person name="Binder M."/>
            <person name="Bloem J."/>
            <person name="Labutti K."/>
            <person name="Salamov A."/>
            <person name="Andreopoulos B."/>
            <person name="Baker S."/>
            <person name="Barry K."/>
            <person name="Bills G."/>
            <person name="Bluhm B."/>
            <person name="Cannon C."/>
            <person name="Castanera R."/>
            <person name="Culley D."/>
            <person name="Daum C."/>
            <person name="Ezra D."/>
            <person name="Gonzalez J."/>
            <person name="Henrissat B."/>
            <person name="Kuo A."/>
            <person name="Liang C."/>
            <person name="Lipzen A."/>
            <person name="Lutzoni F."/>
            <person name="Magnuson J."/>
            <person name="Mondo S."/>
            <person name="Nolan M."/>
            <person name="Ohm R."/>
            <person name="Pangilinan J."/>
            <person name="Park H.-J."/>
            <person name="Ramirez L."/>
            <person name="Alfaro M."/>
            <person name="Sun H."/>
            <person name="Tritt A."/>
            <person name="Yoshinaga Y."/>
            <person name="Zwiers L.-H."/>
            <person name="Turgeon B."/>
            <person name="Goodwin S."/>
            <person name="Spatafora J."/>
            <person name="Crous P."/>
            <person name="Grigoriev I."/>
        </authorList>
    </citation>
    <scope>NUCLEOTIDE SEQUENCE</scope>
    <source>
        <strain evidence="3">HMLAC05119</strain>
    </source>
</reference>
<dbReference type="Gene3D" id="3.30.420.10">
    <property type="entry name" value="Ribonuclease H-like superfamily/Ribonuclease H"/>
    <property type="match status" value="1"/>
</dbReference>
<dbReference type="InterPro" id="IPR040151">
    <property type="entry name" value="Gfd2/YDR514C-like"/>
</dbReference>